<dbReference type="Pfam" id="PF01558">
    <property type="entry name" value="POR"/>
    <property type="match status" value="1"/>
</dbReference>
<evidence type="ECO:0000259" key="3">
    <source>
        <dbReference type="Pfam" id="PF01855"/>
    </source>
</evidence>
<protein>
    <submittedName>
        <fullName evidence="5">Pyruvate ferredoxin oxidoreductase subunit alpha</fullName>
    </submittedName>
</protein>
<reference evidence="5" key="1">
    <citation type="journal article" date="2023" name="Int. J. Syst. Evol. Microbiol.">
        <title>Collibacillus ludicampi gen. nov., sp. nov., a new soil bacterium of the family Alicyclobacillaceae.</title>
        <authorList>
            <person name="Jojima T."/>
            <person name="Ioku Y."/>
            <person name="Fukuta Y."/>
            <person name="Shirasaka N."/>
            <person name="Matsumura Y."/>
            <person name="Mori M."/>
        </authorList>
    </citation>
    <scope>NUCLEOTIDE SEQUENCE</scope>
    <source>
        <strain evidence="5">TP075</strain>
    </source>
</reference>
<evidence type="ECO:0000313" key="6">
    <source>
        <dbReference type="Proteomes" id="UP001057291"/>
    </source>
</evidence>
<feature type="domain" description="Pyruvate/ketoisovalerate oxidoreductase catalytic" evidence="2">
    <location>
        <begin position="14"/>
        <end position="174"/>
    </location>
</feature>
<dbReference type="CDD" id="cd07034">
    <property type="entry name" value="TPP_PYR_PFOR_IOR-alpha_like"/>
    <property type="match status" value="1"/>
</dbReference>
<gene>
    <name evidence="5" type="primary">porA</name>
    <name evidence="5" type="ORF">DNHGIG_03500</name>
</gene>
<evidence type="ECO:0000259" key="2">
    <source>
        <dbReference type="Pfam" id="PF01558"/>
    </source>
</evidence>
<dbReference type="Gene3D" id="3.40.50.920">
    <property type="match status" value="1"/>
</dbReference>
<dbReference type="InterPro" id="IPR029061">
    <property type="entry name" value="THDP-binding"/>
</dbReference>
<keyword evidence="6" id="KW-1185">Reference proteome</keyword>
<dbReference type="SUPFAM" id="SSF52518">
    <property type="entry name" value="Thiamin diphosphate-binding fold (THDP-binding)"/>
    <property type="match status" value="1"/>
</dbReference>
<dbReference type="EMBL" id="BOQE01000001">
    <property type="protein sequence ID" value="GIM44801.1"/>
    <property type="molecule type" value="Genomic_DNA"/>
</dbReference>
<dbReference type="RefSeq" id="WP_282198056.1">
    <property type="nucleotide sequence ID" value="NZ_BOQE01000001.1"/>
</dbReference>
<keyword evidence="1" id="KW-0560">Oxidoreductase</keyword>
<dbReference type="GO" id="GO:0016903">
    <property type="term" value="F:oxidoreductase activity, acting on the aldehyde or oxo group of donors"/>
    <property type="evidence" value="ECO:0007669"/>
    <property type="project" value="InterPro"/>
</dbReference>
<dbReference type="InterPro" id="IPR050722">
    <property type="entry name" value="Pyruvate:ferred/Flavod_OxRd"/>
</dbReference>
<dbReference type="PANTHER" id="PTHR32154:SF20">
    <property type="entry name" value="2-OXOGLUTARATE OXIDOREDUCTASE SUBUNIT KORA"/>
    <property type="match status" value="1"/>
</dbReference>
<dbReference type="Proteomes" id="UP001057291">
    <property type="component" value="Unassembled WGS sequence"/>
</dbReference>
<dbReference type="Pfam" id="PF17147">
    <property type="entry name" value="PFOR_II"/>
    <property type="match status" value="1"/>
</dbReference>
<dbReference type="Pfam" id="PF01855">
    <property type="entry name" value="POR_N"/>
    <property type="match status" value="1"/>
</dbReference>
<dbReference type="FunFam" id="3.40.920.10:FF:000003">
    <property type="entry name" value="Pyruvate ferredoxin oxidoreductase, alpha subunit"/>
    <property type="match status" value="1"/>
</dbReference>
<feature type="domain" description="Pyruvate:ferredoxin oxidoreductase core" evidence="4">
    <location>
        <begin position="474"/>
        <end position="538"/>
    </location>
</feature>
<dbReference type="Gene3D" id="3.40.920.10">
    <property type="entry name" value="Pyruvate-ferredoxin oxidoreductase, PFOR, domain III"/>
    <property type="match status" value="1"/>
</dbReference>
<dbReference type="FunFam" id="3.40.50.970:FF:000022">
    <property type="entry name" value="2-oxoglutarate ferredoxin oxidoreductase alpha subunit"/>
    <property type="match status" value="1"/>
</dbReference>
<dbReference type="InterPro" id="IPR022367">
    <property type="entry name" value="2-oxoacid/accept_OxRdtase_asu"/>
</dbReference>
<dbReference type="NCBIfam" id="TIGR03710">
    <property type="entry name" value="OAFO_sf"/>
    <property type="match status" value="1"/>
</dbReference>
<accession>A0AAV4LAT4</accession>
<dbReference type="SUPFAM" id="SSF53323">
    <property type="entry name" value="Pyruvate-ferredoxin oxidoreductase, PFOR, domain III"/>
    <property type="match status" value="1"/>
</dbReference>
<dbReference type="InterPro" id="IPR002880">
    <property type="entry name" value="Pyrv_Fd/Flavodoxin_OxRdtase_N"/>
</dbReference>
<dbReference type="InterPro" id="IPR019752">
    <property type="entry name" value="Pyrv/ketoisovalerate_OxRed_cat"/>
</dbReference>
<dbReference type="Gene3D" id="3.40.50.970">
    <property type="match status" value="1"/>
</dbReference>
<sequence>MLDQLSWKVGGQQGEGIDSTGNTFAIALNRQGYYIYGYRHFSSRIKGGHTNYKIRVSTKQRLASADQLDMLLAFDQETIDFNAHELREGGIIIADSKFNPVVPEGKNIRFYSVPFTKLAEEAGSSIMKNMVALGASACILGLTPELFESIISDRFSRKGQKVVEQNMEAVRKGFNFIQQEGGAIEEFRLEKGDGKKRLFMMGNDALALGALAAGSRIMPAYPITPASDVMEYLIKKFPKVGGHVIQTEDEIAAITMTIGANFAGVRAHTATSGPGLSLMMEAIGLAGMTETPVVIMDTQRGGPSTGLPTKHEHSDFLAALFGTHGEIPKIVLAPATAEECFYFTIDAFNYAEQYQCPVIVMTDLALSMADQSVEPFDYDRIKIDRGKLATEEELAAVAQGELFKRYKFTEDGISPRVFPGQKGGIHHVTGVEHNEVGRPSEDAANRTKMMDKRLGKLKGVKLSNAVSYTGPEQADLLVIGIGSTIGVIDEAVERLTAEGKRVAHAHVRVLSPFPTEELQNYVNHAKQVLVVENNATGQLKHLMQMFGVKGEFKSLLKYDGNPYLPFEVYNHCKELV</sequence>
<dbReference type="SUPFAM" id="SSF52922">
    <property type="entry name" value="TK C-terminal domain-like"/>
    <property type="match status" value="1"/>
</dbReference>
<evidence type="ECO:0000259" key="4">
    <source>
        <dbReference type="Pfam" id="PF17147"/>
    </source>
</evidence>
<dbReference type="GO" id="GO:0006979">
    <property type="term" value="P:response to oxidative stress"/>
    <property type="evidence" value="ECO:0007669"/>
    <property type="project" value="TreeGrafter"/>
</dbReference>
<dbReference type="InterPro" id="IPR033412">
    <property type="entry name" value="PFOR_II"/>
</dbReference>
<dbReference type="AlphaFoldDB" id="A0AAV4LAT4"/>
<comment type="caution">
    <text evidence="5">The sequence shown here is derived from an EMBL/GenBank/DDBJ whole genome shotgun (WGS) entry which is preliminary data.</text>
</comment>
<proteinExistence type="predicted"/>
<name>A0AAV4LAT4_9BACL</name>
<dbReference type="InterPro" id="IPR002869">
    <property type="entry name" value="Pyrv_flavodox_OxRed_cen"/>
</dbReference>
<keyword evidence="5" id="KW-0670">Pyruvate</keyword>
<organism evidence="5 6">
    <name type="scientific">Collibacillus ludicampi</name>
    <dbReference type="NCBI Taxonomy" id="2771369"/>
    <lineage>
        <taxon>Bacteria</taxon>
        <taxon>Bacillati</taxon>
        <taxon>Bacillota</taxon>
        <taxon>Bacilli</taxon>
        <taxon>Bacillales</taxon>
        <taxon>Alicyclobacillaceae</taxon>
        <taxon>Collibacillus</taxon>
    </lineage>
</organism>
<evidence type="ECO:0000256" key="1">
    <source>
        <dbReference type="ARBA" id="ARBA00023002"/>
    </source>
</evidence>
<dbReference type="InterPro" id="IPR009014">
    <property type="entry name" value="Transketo_C/PFOR_II"/>
</dbReference>
<dbReference type="PANTHER" id="PTHR32154">
    <property type="entry name" value="PYRUVATE-FLAVODOXIN OXIDOREDUCTASE-RELATED"/>
    <property type="match status" value="1"/>
</dbReference>
<evidence type="ECO:0000313" key="5">
    <source>
        <dbReference type="EMBL" id="GIM44801.1"/>
    </source>
</evidence>
<feature type="domain" description="Pyruvate flavodoxin/ferredoxin oxidoreductase pyrimidine binding" evidence="3">
    <location>
        <begin position="209"/>
        <end position="451"/>
    </location>
</feature>